<evidence type="ECO:0000259" key="5">
    <source>
        <dbReference type="Pfam" id="PF01765"/>
    </source>
</evidence>
<comment type="similarity">
    <text evidence="1 3">Belongs to the RRF family.</text>
</comment>
<evidence type="ECO:0000256" key="3">
    <source>
        <dbReference type="HAMAP-Rule" id="MF_00040"/>
    </source>
</evidence>
<proteinExistence type="inferred from homology"/>
<organism evidence="6 7">
    <name type="scientific">Carnobacterium antarcticum</name>
    <dbReference type="NCBI Taxonomy" id="2126436"/>
    <lineage>
        <taxon>Bacteria</taxon>
        <taxon>Bacillati</taxon>
        <taxon>Bacillota</taxon>
        <taxon>Bacilli</taxon>
        <taxon>Lactobacillales</taxon>
        <taxon>Carnobacteriaceae</taxon>
        <taxon>Carnobacterium</taxon>
    </lineage>
</organism>
<keyword evidence="7" id="KW-1185">Reference proteome</keyword>
<dbReference type="PANTHER" id="PTHR20982:SF3">
    <property type="entry name" value="MITOCHONDRIAL RIBOSOME RECYCLING FACTOR PSEUDO 1"/>
    <property type="match status" value="1"/>
</dbReference>
<keyword evidence="3" id="KW-0963">Cytoplasm</keyword>
<dbReference type="HAMAP" id="MF_00040">
    <property type="entry name" value="RRF"/>
    <property type="match status" value="1"/>
</dbReference>
<accession>A0ABW4NKW4</accession>
<evidence type="ECO:0000313" key="7">
    <source>
        <dbReference type="Proteomes" id="UP001597285"/>
    </source>
</evidence>
<dbReference type="NCBIfam" id="TIGR00496">
    <property type="entry name" value="frr"/>
    <property type="match status" value="1"/>
</dbReference>
<dbReference type="SUPFAM" id="SSF55194">
    <property type="entry name" value="Ribosome recycling factor, RRF"/>
    <property type="match status" value="1"/>
</dbReference>
<dbReference type="Pfam" id="PF01765">
    <property type="entry name" value="RRF"/>
    <property type="match status" value="1"/>
</dbReference>
<keyword evidence="2 3" id="KW-0648">Protein biosynthesis</keyword>
<comment type="subcellular location">
    <subcellularLocation>
        <location evidence="3">Cytoplasm</location>
    </subcellularLocation>
</comment>
<sequence length="185" mass="20777">MSTQLLTETKEKMTKIEQAFQRELGTIRAGRANAGLLDRIQVLYYGIPTPLNQIAQISIPEPRVLMITPFDKTALQDIEKALLQSDIGISPNNDGNIIRLVIPQLTEDRRKELAKQVGKESENTKVSVRNVRREAIDALKKAEKNKELTSDDVHGYEEDVQKLTDASIKNIDAIAAEKEKELLDV</sequence>
<keyword evidence="4" id="KW-0175">Coiled coil</keyword>
<dbReference type="CDD" id="cd00520">
    <property type="entry name" value="RRF"/>
    <property type="match status" value="1"/>
</dbReference>
<dbReference type="Proteomes" id="UP001597285">
    <property type="component" value="Unassembled WGS sequence"/>
</dbReference>
<comment type="caution">
    <text evidence="6">The sequence shown here is derived from an EMBL/GenBank/DDBJ whole genome shotgun (WGS) entry which is preliminary data.</text>
</comment>
<reference evidence="7" key="1">
    <citation type="journal article" date="2019" name="Int. J. Syst. Evol. Microbiol.">
        <title>The Global Catalogue of Microorganisms (GCM) 10K type strain sequencing project: providing services to taxonomists for standard genome sequencing and annotation.</title>
        <authorList>
            <consortium name="The Broad Institute Genomics Platform"/>
            <consortium name="The Broad Institute Genome Sequencing Center for Infectious Disease"/>
            <person name="Wu L."/>
            <person name="Ma J."/>
        </authorList>
    </citation>
    <scope>NUCLEOTIDE SEQUENCE [LARGE SCALE GENOMIC DNA]</scope>
    <source>
        <strain evidence="7">KCTC 42143</strain>
    </source>
</reference>
<name>A0ABW4NKW4_9LACT</name>
<protein>
    <recommendedName>
        <fullName evidence="3">Ribosome-recycling factor</fullName>
        <shortName evidence="3">RRF</shortName>
    </recommendedName>
    <alternativeName>
        <fullName evidence="3">Ribosome-releasing factor</fullName>
    </alternativeName>
</protein>
<feature type="coiled-coil region" evidence="4">
    <location>
        <begin position="132"/>
        <end position="159"/>
    </location>
</feature>
<evidence type="ECO:0000256" key="4">
    <source>
        <dbReference type="SAM" id="Coils"/>
    </source>
</evidence>
<dbReference type="InterPro" id="IPR002661">
    <property type="entry name" value="Ribosome_recyc_fac"/>
</dbReference>
<feature type="domain" description="Ribosome recycling factor" evidence="5">
    <location>
        <begin position="20"/>
        <end position="183"/>
    </location>
</feature>
<gene>
    <name evidence="3 6" type="primary">frr</name>
    <name evidence="6" type="ORF">ACFSBK_00790</name>
</gene>
<dbReference type="RefSeq" id="WP_058918510.1">
    <property type="nucleotide sequence ID" value="NZ_JBHSQC010000016.1"/>
</dbReference>
<dbReference type="Gene3D" id="3.30.1360.40">
    <property type="match status" value="1"/>
</dbReference>
<evidence type="ECO:0000256" key="2">
    <source>
        <dbReference type="ARBA" id="ARBA00022917"/>
    </source>
</evidence>
<dbReference type="Gene3D" id="1.10.132.20">
    <property type="entry name" value="Ribosome-recycling factor"/>
    <property type="match status" value="1"/>
</dbReference>
<dbReference type="EMBL" id="JBHUFF010000003">
    <property type="protein sequence ID" value="MFD1798401.1"/>
    <property type="molecule type" value="Genomic_DNA"/>
</dbReference>
<dbReference type="InterPro" id="IPR023584">
    <property type="entry name" value="Ribosome_recyc_fac_dom"/>
</dbReference>
<dbReference type="PANTHER" id="PTHR20982">
    <property type="entry name" value="RIBOSOME RECYCLING FACTOR"/>
    <property type="match status" value="1"/>
</dbReference>
<comment type="function">
    <text evidence="3">Responsible for the release of ribosomes from messenger RNA at the termination of protein biosynthesis. May increase the efficiency of translation by recycling ribosomes from one round of translation to another.</text>
</comment>
<evidence type="ECO:0000313" key="6">
    <source>
        <dbReference type="EMBL" id="MFD1798401.1"/>
    </source>
</evidence>
<evidence type="ECO:0000256" key="1">
    <source>
        <dbReference type="ARBA" id="ARBA00005912"/>
    </source>
</evidence>
<dbReference type="InterPro" id="IPR036191">
    <property type="entry name" value="RRF_sf"/>
</dbReference>